<evidence type="ECO:0000313" key="13">
    <source>
        <dbReference type="Proteomes" id="UP000179258"/>
    </source>
</evidence>
<dbReference type="GO" id="GO:0051536">
    <property type="term" value="F:iron-sulfur cluster binding"/>
    <property type="evidence" value="ECO:0007669"/>
    <property type="project" value="UniProtKB-KW"/>
</dbReference>
<accession>A0A1G2R5W0</accession>
<evidence type="ECO:0000256" key="4">
    <source>
        <dbReference type="ARBA" id="ARBA00022679"/>
    </source>
</evidence>
<comment type="catalytic activity">
    <reaction evidence="9">
        <text>(sulfur carrier)-H + L-cysteine = (sulfur carrier)-SH + L-alanine</text>
        <dbReference type="Rhea" id="RHEA:43892"/>
        <dbReference type="Rhea" id="RHEA-COMP:14737"/>
        <dbReference type="Rhea" id="RHEA-COMP:14739"/>
        <dbReference type="ChEBI" id="CHEBI:29917"/>
        <dbReference type="ChEBI" id="CHEBI:35235"/>
        <dbReference type="ChEBI" id="CHEBI:57972"/>
        <dbReference type="ChEBI" id="CHEBI:64428"/>
        <dbReference type="EC" id="2.8.1.7"/>
    </reaction>
</comment>
<comment type="similarity">
    <text evidence="2">Belongs to the class-V pyridoxal-phosphate-dependent aminotransferase family. NifS/IscS subfamily.</text>
</comment>
<evidence type="ECO:0000256" key="5">
    <source>
        <dbReference type="ARBA" id="ARBA00022723"/>
    </source>
</evidence>
<evidence type="ECO:0000256" key="7">
    <source>
        <dbReference type="ARBA" id="ARBA00023004"/>
    </source>
</evidence>
<dbReference type="EC" id="2.8.1.7" evidence="3"/>
<feature type="domain" description="Aminotransferase class V" evidence="11">
    <location>
        <begin position="306"/>
        <end position="400"/>
    </location>
</feature>
<dbReference type="InterPro" id="IPR016454">
    <property type="entry name" value="Cysteine_dSase"/>
</dbReference>
<evidence type="ECO:0000256" key="9">
    <source>
        <dbReference type="ARBA" id="ARBA00050776"/>
    </source>
</evidence>
<evidence type="ECO:0000256" key="8">
    <source>
        <dbReference type="ARBA" id="ARBA00023014"/>
    </source>
</evidence>
<evidence type="ECO:0000259" key="11">
    <source>
        <dbReference type="Pfam" id="PF00266"/>
    </source>
</evidence>
<dbReference type="SUPFAM" id="SSF53383">
    <property type="entry name" value="PLP-dependent transferases"/>
    <property type="match status" value="1"/>
</dbReference>
<proteinExistence type="inferred from homology"/>
<dbReference type="InterPro" id="IPR020578">
    <property type="entry name" value="Aminotrans_V_PyrdxlP_BS"/>
</dbReference>
<keyword evidence="6" id="KW-0663">Pyridoxal phosphate</keyword>
<comment type="caution">
    <text evidence="12">The sequence shown here is derived from an EMBL/GenBank/DDBJ whole genome shotgun (WGS) entry which is preliminary data.</text>
</comment>
<feature type="domain" description="Aminotransferase class V" evidence="11">
    <location>
        <begin position="4"/>
        <end position="268"/>
    </location>
</feature>
<dbReference type="FunFam" id="3.40.640.10:FF:000084">
    <property type="entry name" value="IscS-like cysteine desulfurase"/>
    <property type="match status" value="1"/>
</dbReference>
<keyword evidence="7" id="KW-0408">Iron</keyword>
<evidence type="ECO:0000256" key="1">
    <source>
        <dbReference type="ARBA" id="ARBA00001933"/>
    </source>
</evidence>
<dbReference type="AlphaFoldDB" id="A0A1G2R5W0"/>
<dbReference type="InterPro" id="IPR015422">
    <property type="entry name" value="PyrdxlP-dep_Trfase_small"/>
</dbReference>
<dbReference type="PANTHER" id="PTHR11601:SF34">
    <property type="entry name" value="CYSTEINE DESULFURASE"/>
    <property type="match status" value="1"/>
</dbReference>
<dbReference type="Gene3D" id="1.10.260.50">
    <property type="match status" value="1"/>
</dbReference>
<dbReference type="Proteomes" id="UP000179258">
    <property type="component" value="Unassembled WGS sequence"/>
</dbReference>
<evidence type="ECO:0000256" key="6">
    <source>
        <dbReference type="ARBA" id="ARBA00022898"/>
    </source>
</evidence>
<dbReference type="EMBL" id="MHTX01000022">
    <property type="protein sequence ID" value="OHA68107.1"/>
    <property type="molecule type" value="Genomic_DNA"/>
</dbReference>
<dbReference type="Gene3D" id="3.90.1150.10">
    <property type="entry name" value="Aspartate Aminotransferase, domain 1"/>
    <property type="match status" value="1"/>
</dbReference>
<keyword evidence="8" id="KW-0411">Iron-sulfur</keyword>
<gene>
    <name evidence="12" type="ORF">A3D59_00870</name>
</gene>
<evidence type="ECO:0000256" key="3">
    <source>
        <dbReference type="ARBA" id="ARBA00012239"/>
    </source>
</evidence>
<evidence type="ECO:0000256" key="2">
    <source>
        <dbReference type="ARBA" id="ARBA00006490"/>
    </source>
</evidence>
<dbReference type="InterPro" id="IPR015424">
    <property type="entry name" value="PyrdxlP-dep_Trfase"/>
</dbReference>
<dbReference type="GO" id="GO:0046872">
    <property type="term" value="F:metal ion binding"/>
    <property type="evidence" value="ECO:0007669"/>
    <property type="project" value="UniProtKB-KW"/>
</dbReference>
<dbReference type="Gene3D" id="3.40.640.10">
    <property type="entry name" value="Type I PLP-dependent aspartate aminotransferase-like (Major domain)"/>
    <property type="match status" value="1"/>
</dbReference>
<dbReference type="PIRSF" id="PIRSF005572">
    <property type="entry name" value="NifS"/>
    <property type="match status" value="1"/>
</dbReference>
<protein>
    <recommendedName>
        <fullName evidence="3">cysteine desulfurase</fullName>
        <ecNumber evidence="3">2.8.1.7</ecNumber>
    </recommendedName>
</protein>
<dbReference type="InterPro" id="IPR015421">
    <property type="entry name" value="PyrdxlP-dep_Trfase_major"/>
</dbReference>
<organism evidence="12 13">
    <name type="scientific">Candidatus Wildermuthbacteria bacterium RIFCSPHIGHO2_02_FULL_47_17</name>
    <dbReference type="NCBI Taxonomy" id="1802452"/>
    <lineage>
        <taxon>Bacteria</taxon>
        <taxon>Candidatus Wildermuthiibacteriota</taxon>
    </lineage>
</organism>
<sequence length="415" mass="44363">MNGVYLDYAASTPIDQSVLRAMLPYFREEYGNPSSIHGFGQRALAAIDEAREKVAAFLGSVPSEVIFTGSATEANNLAIQGVVRSSQSAVNGAPHIITSQIEHDSVLEVCRQLEKEGVEATYLPVTKEGLVLASDLEKALKHNTILVSIMYANNEIGTIQPIAETANIIKNENTKRHTLSAKHPRIIFHTDAVQAANYLNCNIDKLGVDLLTLSAHKIYGPKGVGALYIRKGTVLRPLISGGGQEFNLRPGTENVAGIVGFGAAITQVTRLRQGYGGQAGNKLPAFAKAAAGKQVTGITSLRDMLINKMLKNIPRARLNGSAEIRLANNANFCFPGVDAESLIIALDQKGIAVSSGSACSTRAIKPSHVLRAIGLSDKDARSSVRFSLGRYSTAAEINYLMEILPSAVKNIKTLS</sequence>
<keyword evidence="5" id="KW-0479">Metal-binding</keyword>
<dbReference type="Pfam" id="PF00266">
    <property type="entry name" value="Aminotran_5"/>
    <property type="match status" value="2"/>
</dbReference>
<dbReference type="PANTHER" id="PTHR11601">
    <property type="entry name" value="CYSTEINE DESULFURYLASE FAMILY MEMBER"/>
    <property type="match status" value="1"/>
</dbReference>
<reference evidence="12 13" key="1">
    <citation type="journal article" date="2016" name="Nat. Commun.">
        <title>Thousands of microbial genomes shed light on interconnected biogeochemical processes in an aquifer system.</title>
        <authorList>
            <person name="Anantharaman K."/>
            <person name="Brown C.T."/>
            <person name="Hug L.A."/>
            <person name="Sharon I."/>
            <person name="Castelle C.J."/>
            <person name="Probst A.J."/>
            <person name="Thomas B.C."/>
            <person name="Singh A."/>
            <person name="Wilkins M.J."/>
            <person name="Karaoz U."/>
            <person name="Brodie E.L."/>
            <person name="Williams K.H."/>
            <person name="Hubbard S.S."/>
            <person name="Banfield J.F."/>
        </authorList>
    </citation>
    <scope>NUCLEOTIDE SEQUENCE [LARGE SCALE GENOMIC DNA]</scope>
</reference>
<dbReference type="InterPro" id="IPR000192">
    <property type="entry name" value="Aminotrans_V_dom"/>
</dbReference>
<comment type="cofactor">
    <cofactor evidence="1 10">
        <name>pyridoxal 5'-phosphate</name>
        <dbReference type="ChEBI" id="CHEBI:597326"/>
    </cofactor>
</comment>
<evidence type="ECO:0000256" key="10">
    <source>
        <dbReference type="RuleBase" id="RU004504"/>
    </source>
</evidence>
<evidence type="ECO:0000313" key="12">
    <source>
        <dbReference type="EMBL" id="OHA68107.1"/>
    </source>
</evidence>
<keyword evidence="4" id="KW-0808">Transferase</keyword>
<name>A0A1G2R5W0_9BACT</name>
<dbReference type="PROSITE" id="PS00595">
    <property type="entry name" value="AA_TRANSFER_CLASS_5"/>
    <property type="match status" value="1"/>
</dbReference>
<dbReference type="GO" id="GO:0031071">
    <property type="term" value="F:cysteine desulfurase activity"/>
    <property type="evidence" value="ECO:0007669"/>
    <property type="project" value="UniProtKB-EC"/>
</dbReference>